<feature type="domain" description="Tubby C-terminal" evidence="1">
    <location>
        <begin position="59"/>
        <end position="295"/>
    </location>
</feature>
<organism evidence="2 3">
    <name type="scientific">Paramecium octaurelia</name>
    <dbReference type="NCBI Taxonomy" id="43137"/>
    <lineage>
        <taxon>Eukaryota</taxon>
        <taxon>Sar</taxon>
        <taxon>Alveolata</taxon>
        <taxon>Ciliophora</taxon>
        <taxon>Intramacronucleata</taxon>
        <taxon>Oligohymenophorea</taxon>
        <taxon>Peniculida</taxon>
        <taxon>Parameciidae</taxon>
        <taxon>Paramecium</taxon>
    </lineage>
</organism>
<gene>
    <name evidence="2" type="ORF">POCTA_138.1.T0720108</name>
</gene>
<dbReference type="AlphaFoldDB" id="A0A8S1VTG2"/>
<dbReference type="Pfam" id="PF01167">
    <property type="entry name" value="Tub"/>
    <property type="match status" value="1"/>
</dbReference>
<reference evidence="2" key="1">
    <citation type="submission" date="2021-01" db="EMBL/GenBank/DDBJ databases">
        <authorList>
            <consortium name="Genoscope - CEA"/>
            <person name="William W."/>
        </authorList>
    </citation>
    <scope>NUCLEOTIDE SEQUENCE</scope>
</reference>
<dbReference type="EMBL" id="CAJJDP010000071">
    <property type="protein sequence ID" value="CAD8179072.1"/>
    <property type="molecule type" value="Genomic_DNA"/>
</dbReference>
<dbReference type="OrthoDB" id="8775810at2759"/>
<dbReference type="PANTHER" id="PTHR16517:SF7">
    <property type="entry name" value="PROTEIN KING TUBBY"/>
    <property type="match status" value="1"/>
</dbReference>
<name>A0A8S1VTG2_PAROT</name>
<protein>
    <recommendedName>
        <fullName evidence="1">Tubby C-terminal domain-containing protein</fullName>
    </recommendedName>
</protein>
<accession>A0A8S1VTG2</accession>
<evidence type="ECO:0000313" key="3">
    <source>
        <dbReference type="Proteomes" id="UP000683925"/>
    </source>
</evidence>
<evidence type="ECO:0000313" key="2">
    <source>
        <dbReference type="EMBL" id="CAD8179072.1"/>
    </source>
</evidence>
<dbReference type="PANTHER" id="PTHR16517">
    <property type="entry name" value="TUBBY-RELATED"/>
    <property type="match status" value="1"/>
</dbReference>
<dbReference type="OMA" id="DEYYEFQ"/>
<sequence>MSDIMIENQDDIVKQNIISDGHDFENSSEQRLPTLTNQSSLPSPVLIREFNPTNTDLFLNTPVPKGITLECDVKIIKGWFGLHSCYNFYHSKTKKLLLSVRKQQCFGSHRFQLSKQETELDLVGTLESNFIGTEFILYSNGPSYKNTNDLQTLREELVFIQYEYQILKTRRNLFKVFIPSLIQGKPRKVVPQDENTGLKLKRRFKNKRNDEYYEFQTQEPIWSSKHQSFILPFNSRVNSASIHNFLLNQLKEDNNISQDVAIQFGRCDNKLLNIDIAYPFTPLQAFSIIISQLDNKLLV</sequence>
<comment type="caution">
    <text evidence="2">The sequence shown here is derived from an EMBL/GenBank/DDBJ whole genome shotgun (WGS) entry which is preliminary data.</text>
</comment>
<proteinExistence type="predicted"/>
<dbReference type="InterPro" id="IPR000007">
    <property type="entry name" value="Tubby_C"/>
</dbReference>
<keyword evidence="3" id="KW-1185">Reference proteome</keyword>
<dbReference type="Proteomes" id="UP000683925">
    <property type="component" value="Unassembled WGS sequence"/>
</dbReference>
<evidence type="ECO:0000259" key="1">
    <source>
        <dbReference type="Pfam" id="PF01167"/>
    </source>
</evidence>